<name>A0A1T4K7K3_9ENTE</name>
<dbReference type="PANTHER" id="PTHR42954:SF2">
    <property type="entry name" value="FE(2+) TRANSPORT PROTEIN A"/>
    <property type="match status" value="1"/>
</dbReference>
<dbReference type="InterPro" id="IPR052713">
    <property type="entry name" value="FeoA"/>
</dbReference>
<dbReference type="Pfam" id="PF04023">
    <property type="entry name" value="FeoA"/>
    <property type="match status" value="2"/>
</dbReference>
<dbReference type="Gene3D" id="2.30.30.90">
    <property type="match status" value="2"/>
</dbReference>
<evidence type="ECO:0000256" key="1">
    <source>
        <dbReference type="ARBA" id="ARBA00023004"/>
    </source>
</evidence>
<dbReference type="SUPFAM" id="SSF50037">
    <property type="entry name" value="C-terminal domain of transcriptional repressors"/>
    <property type="match status" value="2"/>
</dbReference>
<reference evidence="3 4" key="1">
    <citation type="submission" date="2017-02" db="EMBL/GenBank/DDBJ databases">
        <authorList>
            <person name="Peterson S.W."/>
        </authorList>
    </citation>
    <scope>NUCLEOTIDE SEQUENCE [LARGE SCALE GENOMIC DNA]</scope>
    <source>
        <strain evidence="3 4">ATCC BAA-1030</strain>
    </source>
</reference>
<sequence length="162" mass="18298">MLTLESAKVNQTYIVEELHAEGDLKRHLTDLGMKKKAKVALIVLNRDSGIVSFSHSRVALDRSILRLISISEIEEDTENWQVLNDLKVGEMGRVIAIHGTGAIKRRLMDMGITRGTEIYIRKTAPLGDPIEINLRGYELTLRKSEAELVLVTPLNEEKEHEK</sequence>
<evidence type="ECO:0000259" key="2">
    <source>
        <dbReference type="SMART" id="SM00899"/>
    </source>
</evidence>
<proteinExistence type="predicted"/>
<evidence type="ECO:0000313" key="3">
    <source>
        <dbReference type="EMBL" id="SJZ38386.1"/>
    </source>
</evidence>
<protein>
    <submittedName>
        <fullName evidence="3">Ferrous iron transport protein A</fullName>
    </submittedName>
</protein>
<accession>A0A1T4K7K3</accession>
<keyword evidence="1" id="KW-0408">Iron</keyword>
<dbReference type="STRING" id="263852.SAMN02745116_00133"/>
<dbReference type="RefSeq" id="WP_078806132.1">
    <property type="nucleotide sequence ID" value="NZ_FUXI01000001.1"/>
</dbReference>
<dbReference type="InterPro" id="IPR038157">
    <property type="entry name" value="FeoA_core_dom"/>
</dbReference>
<dbReference type="AlphaFoldDB" id="A0A1T4K7K3"/>
<dbReference type="SMART" id="SM00899">
    <property type="entry name" value="FeoA"/>
    <property type="match status" value="2"/>
</dbReference>
<gene>
    <name evidence="3" type="ORF">SAMN02745116_00133</name>
</gene>
<dbReference type="PANTHER" id="PTHR42954">
    <property type="entry name" value="FE(2+) TRANSPORT PROTEIN A"/>
    <property type="match status" value="1"/>
</dbReference>
<dbReference type="Proteomes" id="UP000190328">
    <property type="component" value="Unassembled WGS sequence"/>
</dbReference>
<dbReference type="GO" id="GO:0046914">
    <property type="term" value="F:transition metal ion binding"/>
    <property type="evidence" value="ECO:0007669"/>
    <property type="project" value="InterPro"/>
</dbReference>
<feature type="domain" description="Ferrous iron transporter FeoA-like" evidence="2">
    <location>
        <begin position="2"/>
        <end position="72"/>
    </location>
</feature>
<dbReference type="InterPro" id="IPR008988">
    <property type="entry name" value="Transcriptional_repressor_C"/>
</dbReference>
<dbReference type="EMBL" id="FUXI01000001">
    <property type="protein sequence ID" value="SJZ38386.1"/>
    <property type="molecule type" value="Genomic_DNA"/>
</dbReference>
<keyword evidence="4" id="KW-1185">Reference proteome</keyword>
<organism evidence="3 4">
    <name type="scientific">Pilibacter termitis</name>
    <dbReference type="NCBI Taxonomy" id="263852"/>
    <lineage>
        <taxon>Bacteria</taxon>
        <taxon>Bacillati</taxon>
        <taxon>Bacillota</taxon>
        <taxon>Bacilli</taxon>
        <taxon>Lactobacillales</taxon>
        <taxon>Enterococcaceae</taxon>
        <taxon>Pilibacter</taxon>
    </lineage>
</organism>
<dbReference type="InterPro" id="IPR007167">
    <property type="entry name" value="Fe-transptr_FeoA-like"/>
</dbReference>
<evidence type="ECO:0000313" key="4">
    <source>
        <dbReference type="Proteomes" id="UP000190328"/>
    </source>
</evidence>
<feature type="domain" description="Ferrous iron transporter FeoA-like" evidence="2">
    <location>
        <begin position="81"/>
        <end position="153"/>
    </location>
</feature>
<dbReference type="OrthoDB" id="9811076at2"/>